<organism evidence="2 3">
    <name type="scientific">Rhizopus stolonifer</name>
    <name type="common">Rhizopus nigricans</name>
    <dbReference type="NCBI Taxonomy" id="4846"/>
    <lineage>
        <taxon>Eukaryota</taxon>
        <taxon>Fungi</taxon>
        <taxon>Fungi incertae sedis</taxon>
        <taxon>Mucoromycota</taxon>
        <taxon>Mucoromycotina</taxon>
        <taxon>Mucoromycetes</taxon>
        <taxon>Mucorales</taxon>
        <taxon>Mucorineae</taxon>
        <taxon>Rhizopodaceae</taxon>
        <taxon>Rhizopus</taxon>
    </lineage>
</organism>
<dbReference type="STRING" id="4846.A0A367KRB2"/>
<evidence type="ECO:0000313" key="2">
    <source>
        <dbReference type="EMBL" id="RCI04402.1"/>
    </source>
</evidence>
<dbReference type="GO" id="GO:0020037">
    <property type="term" value="F:heme binding"/>
    <property type="evidence" value="ECO:0007669"/>
    <property type="project" value="InterPro"/>
</dbReference>
<dbReference type="EMBL" id="PJQM01000692">
    <property type="protein sequence ID" value="RCI04402.1"/>
    <property type="molecule type" value="Genomic_DNA"/>
</dbReference>
<dbReference type="Pfam" id="PF00042">
    <property type="entry name" value="Globin"/>
    <property type="match status" value="1"/>
</dbReference>
<evidence type="ECO:0000313" key="3">
    <source>
        <dbReference type="Proteomes" id="UP000253551"/>
    </source>
</evidence>
<comment type="caution">
    <text evidence="2">The sequence shown here is derived from an EMBL/GenBank/DDBJ whole genome shotgun (WGS) entry which is preliminary data.</text>
</comment>
<dbReference type="PROSITE" id="PS01033">
    <property type="entry name" value="GLOBIN"/>
    <property type="match status" value="1"/>
</dbReference>
<keyword evidence="3" id="KW-1185">Reference proteome</keyword>
<dbReference type="AlphaFoldDB" id="A0A367KRB2"/>
<dbReference type="GO" id="GO:0071949">
    <property type="term" value="F:FAD binding"/>
    <property type="evidence" value="ECO:0007669"/>
    <property type="project" value="TreeGrafter"/>
</dbReference>
<proteinExistence type="predicted"/>
<accession>A0A367KRB2</accession>
<name>A0A367KRB2_RHIST</name>
<dbReference type="InterPro" id="IPR012292">
    <property type="entry name" value="Globin/Proto"/>
</dbReference>
<dbReference type="GO" id="GO:0071500">
    <property type="term" value="P:cellular response to nitrosative stress"/>
    <property type="evidence" value="ECO:0007669"/>
    <property type="project" value="TreeGrafter"/>
</dbReference>
<dbReference type="OrthoDB" id="436496at2759"/>
<dbReference type="PANTHER" id="PTHR43396">
    <property type="entry name" value="FLAVOHEMOPROTEIN"/>
    <property type="match status" value="1"/>
</dbReference>
<dbReference type="InterPro" id="IPR000971">
    <property type="entry name" value="Globin"/>
</dbReference>
<dbReference type="SUPFAM" id="SSF46458">
    <property type="entry name" value="Globin-like"/>
    <property type="match status" value="1"/>
</dbReference>
<evidence type="ECO:0000259" key="1">
    <source>
        <dbReference type="PROSITE" id="PS01033"/>
    </source>
</evidence>
<feature type="domain" description="Globin" evidence="1">
    <location>
        <begin position="30"/>
        <end position="194"/>
    </location>
</feature>
<sequence length="213" mass="24524">MTESKPISIRSAISSNHSIRKLFHKHTETGPTQAQIDLIRQSWMQVSHTRHPTDDQNISPAHAFGLAFYEALFELCPEIETLFHDIIQQAKALTGMISFIARAPSLTKEKNTTIREMNSRKVEEEDPEWLAKQMRELGARHYFYQIEPQHFDLVGPAFVSALKQRLDKEYTEKMGDAWLKATVYLAYHMSIGFESQQNSSKKERKSKPSCAIQ</sequence>
<dbReference type="Proteomes" id="UP000253551">
    <property type="component" value="Unassembled WGS sequence"/>
</dbReference>
<dbReference type="PANTHER" id="PTHR43396:SF6">
    <property type="entry name" value="ABL201WP"/>
    <property type="match status" value="1"/>
</dbReference>
<protein>
    <recommendedName>
        <fullName evidence="1">Globin domain-containing protein</fullName>
    </recommendedName>
</protein>
<reference evidence="2 3" key="1">
    <citation type="journal article" date="2018" name="G3 (Bethesda)">
        <title>Phylogenetic and Phylogenomic Definition of Rhizopus Species.</title>
        <authorList>
            <person name="Gryganskyi A.P."/>
            <person name="Golan J."/>
            <person name="Dolatabadi S."/>
            <person name="Mondo S."/>
            <person name="Robb S."/>
            <person name="Idnurm A."/>
            <person name="Muszewska A."/>
            <person name="Steczkiewicz K."/>
            <person name="Masonjones S."/>
            <person name="Liao H.L."/>
            <person name="Gajdeczka M.T."/>
            <person name="Anike F."/>
            <person name="Vuek A."/>
            <person name="Anishchenko I.M."/>
            <person name="Voigt K."/>
            <person name="de Hoog G.S."/>
            <person name="Smith M.E."/>
            <person name="Heitman J."/>
            <person name="Vilgalys R."/>
            <person name="Stajich J.E."/>
        </authorList>
    </citation>
    <scope>NUCLEOTIDE SEQUENCE [LARGE SCALE GENOMIC DNA]</scope>
    <source>
        <strain evidence="2 3">LSU 92-RS-03</strain>
    </source>
</reference>
<dbReference type="InterPro" id="IPR009050">
    <property type="entry name" value="Globin-like_sf"/>
</dbReference>
<dbReference type="GO" id="GO:0008941">
    <property type="term" value="F:nitric oxide dioxygenase NAD(P)H activity"/>
    <property type="evidence" value="ECO:0007669"/>
    <property type="project" value="TreeGrafter"/>
</dbReference>
<dbReference type="GO" id="GO:0019825">
    <property type="term" value="F:oxygen binding"/>
    <property type="evidence" value="ECO:0007669"/>
    <property type="project" value="InterPro"/>
</dbReference>
<gene>
    <name evidence="2" type="ORF">CU098_010800</name>
</gene>
<dbReference type="Gene3D" id="1.10.490.10">
    <property type="entry name" value="Globins"/>
    <property type="match status" value="1"/>
</dbReference>
<dbReference type="GO" id="GO:0046210">
    <property type="term" value="P:nitric oxide catabolic process"/>
    <property type="evidence" value="ECO:0007669"/>
    <property type="project" value="TreeGrafter"/>
</dbReference>